<dbReference type="GO" id="GO:0003990">
    <property type="term" value="F:acetylcholinesterase activity"/>
    <property type="evidence" value="ECO:0007669"/>
    <property type="project" value="TreeGrafter"/>
</dbReference>
<proteinExistence type="inferred from homology"/>
<dbReference type="GO" id="GO:0006581">
    <property type="term" value="P:acetylcholine catabolic process"/>
    <property type="evidence" value="ECO:0007669"/>
    <property type="project" value="TreeGrafter"/>
</dbReference>
<evidence type="ECO:0000256" key="3">
    <source>
        <dbReference type="ARBA" id="ARBA00022801"/>
    </source>
</evidence>
<organism evidence="6 7">
    <name type="scientific">Branchiostoma lanceolatum</name>
    <name type="common">Common lancelet</name>
    <name type="synonym">Amphioxus lanceolatum</name>
    <dbReference type="NCBI Taxonomy" id="7740"/>
    <lineage>
        <taxon>Eukaryota</taxon>
        <taxon>Metazoa</taxon>
        <taxon>Chordata</taxon>
        <taxon>Cephalochordata</taxon>
        <taxon>Leptocardii</taxon>
        <taxon>Amphioxiformes</taxon>
        <taxon>Branchiostomatidae</taxon>
        <taxon>Branchiostoma</taxon>
    </lineage>
</organism>
<dbReference type="CDD" id="cd00312">
    <property type="entry name" value="Esterase_lipase"/>
    <property type="match status" value="1"/>
</dbReference>
<evidence type="ECO:0000256" key="2">
    <source>
        <dbReference type="ARBA" id="ARBA00022487"/>
    </source>
</evidence>
<evidence type="ECO:0000256" key="1">
    <source>
        <dbReference type="ARBA" id="ARBA00005964"/>
    </source>
</evidence>
<dbReference type="Pfam" id="PF00135">
    <property type="entry name" value="COesterase"/>
    <property type="match status" value="1"/>
</dbReference>
<feature type="domain" description="Carboxylesterase type B" evidence="5">
    <location>
        <begin position="24"/>
        <end position="556"/>
    </location>
</feature>
<dbReference type="InterPro" id="IPR029058">
    <property type="entry name" value="AB_hydrolase_fold"/>
</dbReference>
<accession>A0A8K0A7H9</accession>
<dbReference type="PANTHER" id="PTHR43918:SF4">
    <property type="entry name" value="CARBOXYLIC ESTER HYDROLASE"/>
    <property type="match status" value="1"/>
</dbReference>
<evidence type="ECO:0000313" key="7">
    <source>
        <dbReference type="Proteomes" id="UP000838412"/>
    </source>
</evidence>
<feature type="chain" id="PRO_5035426703" evidence="4">
    <location>
        <begin position="22"/>
        <end position="577"/>
    </location>
</feature>
<keyword evidence="2" id="KW-0719">Serine esterase</keyword>
<sequence length="577" mass="63315">MCSIIFKATFLILVITDLLLAANVPIVTTKNGKLRGTATFATDLPDKPVYSFLGVPYATPPEGELRFQAPRPAQSWSDERDATRYGPHCAQDIDLLFSKFYPVKPPHNATSEDCLYLNIFTPTLEAQGNGLPVLVWFHGGGLSFGTGALYPGTALSAQQDLVVVTVNYRLGPFGFLSTGDSHAPGNYGLLDQVEALKWVRDNILSFGGDPGAVTIAGQFGGGASVSYHLLSQASSGLFRRAISQSGVATSFPHAEYVKPHNEFMSQAKVLGCKRHGKKTEQILECLRSKESEDFVKSRKGEILARCLPGTDGTFLKDSPRNLLKKGEFTKVDYLLGMNSAEFGHVLPSLMSTEFGKGKSLKEVTTILIGYANILYGGAPRMLEMHEELKKEYLSDLSRDPREVEKVFTDLQSDTLFIAPTTDMADRLAAAGVNVYLYEFRHRLSLHRWGAKSSGAEHGDELPLLFGVPFLAFTDPNNVGNELTFTEEESRLSLDMMAYWANFVRTGDPSNPAGAPDTGSRDLPSWPGYTPDVTAYLKLDVTSSADVGLRRRQVTLWNKILPEMADDVTQDKDSKDEL</sequence>
<keyword evidence="4" id="KW-0732">Signal</keyword>
<dbReference type="GO" id="GO:0005615">
    <property type="term" value="C:extracellular space"/>
    <property type="evidence" value="ECO:0007669"/>
    <property type="project" value="TreeGrafter"/>
</dbReference>
<evidence type="ECO:0000313" key="6">
    <source>
        <dbReference type="EMBL" id="CAH1269490.1"/>
    </source>
</evidence>
<comment type="similarity">
    <text evidence="1">Belongs to the type-B carboxylesterase/lipase family.</text>
</comment>
<dbReference type="PANTHER" id="PTHR43918">
    <property type="entry name" value="ACETYLCHOLINESTERASE"/>
    <property type="match status" value="1"/>
</dbReference>
<dbReference type="InterPro" id="IPR019819">
    <property type="entry name" value="Carboxylesterase_B_CS"/>
</dbReference>
<gene>
    <name evidence="6" type="primary">CES2</name>
    <name evidence="6" type="ORF">BLAG_LOCUS22126</name>
</gene>
<dbReference type="OrthoDB" id="3200163at2759"/>
<dbReference type="EMBL" id="OV696692">
    <property type="protein sequence ID" value="CAH1269490.1"/>
    <property type="molecule type" value="Genomic_DNA"/>
</dbReference>
<dbReference type="AlphaFoldDB" id="A0A8K0A7H9"/>
<dbReference type="GO" id="GO:0019695">
    <property type="term" value="P:choline metabolic process"/>
    <property type="evidence" value="ECO:0007669"/>
    <property type="project" value="TreeGrafter"/>
</dbReference>
<dbReference type="Gene3D" id="3.40.50.1820">
    <property type="entry name" value="alpha/beta hydrolase"/>
    <property type="match status" value="1"/>
</dbReference>
<protein>
    <submittedName>
        <fullName evidence="6">CES2 protein</fullName>
    </submittedName>
</protein>
<dbReference type="FunFam" id="3.40.50.1820:FF:000128">
    <property type="entry name" value="Carboxylic ester hydrolase"/>
    <property type="match status" value="1"/>
</dbReference>
<evidence type="ECO:0000259" key="5">
    <source>
        <dbReference type="Pfam" id="PF00135"/>
    </source>
</evidence>
<keyword evidence="3" id="KW-0378">Hydrolase</keyword>
<name>A0A8K0A7H9_BRALA</name>
<evidence type="ECO:0000256" key="4">
    <source>
        <dbReference type="SAM" id="SignalP"/>
    </source>
</evidence>
<dbReference type="Proteomes" id="UP000838412">
    <property type="component" value="Chromosome 7"/>
</dbReference>
<dbReference type="GO" id="GO:0005886">
    <property type="term" value="C:plasma membrane"/>
    <property type="evidence" value="ECO:0007669"/>
    <property type="project" value="TreeGrafter"/>
</dbReference>
<keyword evidence="7" id="KW-1185">Reference proteome</keyword>
<dbReference type="InterPro" id="IPR002018">
    <property type="entry name" value="CarbesteraseB"/>
</dbReference>
<reference evidence="6" key="1">
    <citation type="submission" date="2022-01" db="EMBL/GenBank/DDBJ databases">
        <authorList>
            <person name="Braso-Vives M."/>
        </authorList>
    </citation>
    <scope>NUCLEOTIDE SEQUENCE</scope>
</reference>
<feature type="signal peptide" evidence="4">
    <location>
        <begin position="1"/>
        <end position="21"/>
    </location>
</feature>
<dbReference type="SUPFAM" id="SSF53474">
    <property type="entry name" value="alpha/beta-Hydrolases"/>
    <property type="match status" value="1"/>
</dbReference>
<dbReference type="PROSITE" id="PS00941">
    <property type="entry name" value="CARBOXYLESTERASE_B_2"/>
    <property type="match status" value="1"/>
</dbReference>
<dbReference type="InterPro" id="IPR050654">
    <property type="entry name" value="AChE-related_enzymes"/>
</dbReference>